<dbReference type="Gene3D" id="3.30.9.10">
    <property type="entry name" value="D-Amino Acid Oxidase, subunit A, domain 2"/>
    <property type="match status" value="1"/>
</dbReference>
<gene>
    <name evidence="6" type="ORF">GCM10022202_30070</name>
</gene>
<evidence type="ECO:0000256" key="1">
    <source>
        <dbReference type="ARBA" id="ARBA00001974"/>
    </source>
</evidence>
<dbReference type="Pfam" id="PF01266">
    <property type="entry name" value="DAO"/>
    <property type="match status" value="1"/>
</dbReference>
<accession>A0ABP7BQJ7</accession>
<dbReference type="RefSeq" id="WP_221859578.1">
    <property type="nucleotide sequence ID" value="NZ_BAAAYV010000019.1"/>
</dbReference>
<evidence type="ECO:0000259" key="5">
    <source>
        <dbReference type="Pfam" id="PF01266"/>
    </source>
</evidence>
<dbReference type="EMBL" id="BAAAYV010000019">
    <property type="protein sequence ID" value="GAA3665902.1"/>
    <property type="molecule type" value="Genomic_DNA"/>
</dbReference>
<keyword evidence="3" id="KW-0274">FAD</keyword>
<dbReference type="InterPro" id="IPR036188">
    <property type="entry name" value="FAD/NAD-bd_sf"/>
</dbReference>
<dbReference type="PANTHER" id="PTHR10961">
    <property type="entry name" value="PEROXISOMAL SARCOSINE OXIDASE"/>
    <property type="match status" value="1"/>
</dbReference>
<dbReference type="Gene3D" id="3.50.50.60">
    <property type="entry name" value="FAD/NAD(P)-binding domain"/>
    <property type="match status" value="1"/>
</dbReference>
<name>A0ABP7BQJ7_9MICO</name>
<sequence>MHDLAVIGLGALGVHVAAEAARRGLDVVAIDSGNGDHEHAATGGRTRIFRLAYTFGGDYVPALRRSMAAWDALAETAPGTRHDTGALLIGAPDDPEIRKALEAVADHGIAHELIEDAGLLAERWPQHRLLPGDLALYDPAGALLVPPAVTAAVAEQARAAGASLHYGTEAARVEPSSNGSEVVTAAGRRVRARTVVVAAGAWSGRFVPAFDRAVELRRALLHWYDADEEAYGPARFPVGLRRSGAARYSFFPRVDQAGIKVNFHQPKPRVTDAGARDAAVPPDIDVLEARLHDTIAGLGARRRTAAYVESYTPDYRVLLGRVAGIRDTWLLAGGSGQAFKLAPALAEHVVDRLLDVEPALTLRGVVRGLEEAPAAAVVGP</sequence>
<dbReference type="InterPro" id="IPR006076">
    <property type="entry name" value="FAD-dep_OxRdtase"/>
</dbReference>
<evidence type="ECO:0000313" key="7">
    <source>
        <dbReference type="Proteomes" id="UP001410795"/>
    </source>
</evidence>
<keyword evidence="4" id="KW-0560">Oxidoreductase</keyword>
<comment type="caution">
    <text evidence="6">The sequence shown here is derived from an EMBL/GenBank/DDBJ whole genome shotgun (WGS) entry which is preliminary data.</text>
</comment>
<evidence type="ECO:0000256" key="2">
    <source>
        <dbReference type="ARBA" id="ARBA00022630"/>
    </source>
</evidence>
<dbReference type="PANTHER" id="PTHR10961:SF7">
    <property type="entry name" value="FAD DEPENDENT OXIDOREDUCTASE DOMAIN-CONTAINING PROTEIN"/>
    <property type="match status" value="1"/>
</dbReference>
<reference evidence="7" key="1">
    <citation type="journal article" date="2019" name="Int. J. Syst. Evol. Microbiol.">
        <title>The Global Catalogue of Microorganisms (GCM) 10K type strain sequencing project: providing services to taxonomists for standard genome sequencing and annotation.</title>
        <authorList>
            <consortium name="The Broad Institute Genomics Platform"/>
            <consortium name="The Broad Institute Genome Sequencing Center for Infectious Disease"/>
            <person name="Wu L."/>
            <person name="Ma J."/>
        </authorList>
    </citation>
    <scope>NUCLEOTIDE SEQUENCE [LARGE SCALE GENOMIC DNA]</scope>
    <source>
        <strain evidence="7">JCM 16546</strain>
    </source>
</reference>
<comment type="cofactor">
    <cofactor evidence="1">
        <name>FAD</name>
        <dbReference type="ChEBI" id="CHEBI:57692"/>
    </cofactor>
</comment>
<feature type="domain" description="FAD dependent oxidoreductase" evidence="5">
    <location>
        <begin position="3"/>
        <end position="352"/>
    </location>
</feature>
<dbReference type="Proteomes" id="UP001410795">
    <property type="component" value="Unassembled WGS sequence"/>
</dbReference>
<keyword evidence="2" id="KW-0285">Flavoprotein</keyword>
<keyword evidence="7" id="KW-1185">Reference proteome</keyword>
<organism evidence="6 7">
    <name type="scientific">Microbacterium marinilacus</name>
    <dbReference type="NCBI Taxonomy" id="415209"/>
    <lineage>
        <taxon>Bacteria</taxon>
        <taxon>Bacillati</taxon>
        <taxon>Actinomycetota</taxon>
        <taxon>Actinomycetes</taxon>
        <taxon>Micrococcales</taxon>
        <taxon>Microbacteriaceae</taxon>
        <taxon>Microbacterium</taxon>
    </lineage>
</organism>
<proteinExistence type="predicted"/>
<protein>
    <submittedName>
        <fullName evidence="6">FAD-dependent oxidoreductase</fullName>
    </submittedName>
</protein>
<evidence type="ECO:0000256" key="3">
    <source>
        <dbReference type="ARBA" id="ARBA00022827"/>
    </source>
</evidence>
<evidence type="ECO:0000313" key="6">
    <source>
        <dbReference type="EMBL" id="GAA3665902.1"/>
    </source>
</evidence>
<evidence type="ECO:0000256" key="4">
    <source>
        <dbReference type="ARBA" id="ARBA00023002"/>
    </source>
</evidence>
<dbReference type="InterPro" id="IPR045170">
    <property type="entry name" value="MTOX"/>
</dbReference>
<dbReference type="SUPFAM" id="SSF51905">
    <property type="entry name" value="FAD/NAD(P)-binding domain"/>
    <property type="match status" value="1"/>
</dbReference>